<proteinExistence type="predicted"/>
<dbReference type="EMBL" id="VGJX01000577">
    <property type="protein sequence ID" value="MBM3275444.1"/>
    <property type="molecule type" value="Genomic_DNA"/>
</dbReference>
<dbReference type="SUPFAM" id="SSF48317">
    <property type="entry name" value="Acid phosphatase/Vanadium-dependent haloperoxidase"/>
    <property type="match status" value="1"/>
</dbReference>
<dbReference type="PANTHER" id="PTHR14969">
    <property type="entry name" value="SPHINGOSINE-1-PHOSPHATE PHOSPHOHYDROLASE"/>
    <property type="match status" value="1"/>
</dbReference>
<dbReference type="InterPro" id="IPR036938">
    <property type="entry name" value="PAP2/HPO_sf"/>
</dbReference>
<dbReference type="Gene3D" id="1.20.144.10">
    <property type="entry name" value="Phosphatidic acid phosphatase type 2/haloperoxidase"/>
    <property type="match status" value="1"/>
</dbReference>
<dbReference type="PANTHER" id="PTHR14969:SF13">
    <property type="entry name" value="AT30094P"/>
    <property type="match status" value="1"/>
</dbReference>
<name>A0A937X778_9BACT</name>
<dbReference type="Pfam" id="PF01569">
    <property type="entry name" value="PAP2"/>
    <property type="match status" value="1"/>
</dbReference>
<evidence type="ECO:0000259" key="1">
    <source>
        <dbReference type="SMART" id="SM00014"/>
    </source>
</evidence>
<reference evidence="2 3" key="1">
    <citation type="submission" date="2019-03" db="EMBL/GenBank/DDBJ databases">
        <title>Lake Tanganyika Metagenome-Assembled Genomes (MAGs).</title>
        <authorList>
            <person name="Tran P."/>
        </authorList>
    </citation>
    <scope>NUCLEOTIDE SEQUENCE [LARGE SCALE GENOMIC DNA]</scope>
    <source>
        <strain evidence="2">K_DeepCast_65m_m2_236</strain>
    </source>
</reference>
<feature type="domain" description="Phosphatidic acid phosphatase type 2/haloperoxidase" evidence="1">
    <location>
        <begin position="70"/>
        <end position="179"/>
    </location>
</feature>
<dbReference type="Proteomes" id="UP000703893">
    <property type="component" value="Unassembled WGS sequence"/>
</dbReference>
<accession>A0A937X778</accession>
<comment type="caution">
    <text evidence="2">The sequence shown here is derived from an EMBL/GenBank/DDBJ whole genome shotgun (WGS) entry which is preliminary data.</text>
</comment>
<dbReference type="InterPro" id="IPR000326">
    <property type="entry name" value="PAP2/HPO"/>
</dbReference>
<protein>
    <submittedName>
        <fullName evidence="2">Phosphatase PAP2 family protein</fullName>
    </submittedName>
</protein>
<organism evidence="2 3">
    <name type="scientific">Candidatus Tanganyikabacteria bacterium</name>
    <dbReference type="NCBI Taxonomy" id="2961651"/>
    <lineage>
        <taxon>Bacteria</taxon>
        <taxon>Bacillati</taxon>
        <taxon>Candidatus Sericytochromatia</taxon>
        <taxon>Candidatus Tanganyikabacteria</taxon>
    </lineage>
</organism>
<evidence type="ECO:0000313" key="2">
    <source>
        <dbReference type="EMBL" id="MBM3275444.1"/>
    </source>
</evidence>
<evidence type="ECO:0000313" key="3">
    <source>
        <dbReference type="Proteomes" id="UP000703893"/>
    </source>
</evidence>
<dbReference type="AlphaFoldDB" id="A0A937X778"/>
<dbReference type="SMART" id="SM00014">
    <property type="entry name" value="acidPPc"/>
    <property type="match status" value="1"/>
</dbReference>
<gene>
    <name evidence="2" type="ORF">FJZ00_09835</name>
</gene>
<sequence>MSDIATASHYLNEAFPFDGPTVSYVNSAWASPPLDAAMTVVSHRMVLVAAPLAAVPYTYATRGSRPALELAGTAAAAEITSGLASFGLKALIDRPRPYETLTTLRTPAGGEDSKSFPSGHAALSFAWAPVVAYDEPALAIPAYLLAGTITFSRLYLGVHYPSDLVFGAIIGLASGYGTIALRESLIKSGVLPAR</sequence>